<sequence>MMFHGICSQMIGPKPTTPPPPPPPPPTCPSIDEITSTMEKLFDAQTKILLSKLADMEARLNELTSNKPLAPSELFMGIYENITIFDDWILLYNKPYNHNTTSKELKDIANQCNSNRVVVGALQNENSSILSIAAVGPKYVLYHNTAVDAPEEIENVLWYLEPGRSFGFRPIENDPDEPPRSELFLSWSIDVNYGDWRAGKATDLYQNSIWHKVIYCMPTF</sequence>
<evidence type="ECO:0000313" key="1">
    <source>
        <dbReference type="EMBL" id="CAF0827847.1"/>
    </source>
</evidence>
<name>A0A813USU7_9BILA</name>
<protein>
    <submittedName>
        <fullName evidence="1">Uncharacterized protein</fullName>
    </submittedName>
</protein>
<dbReference type="AlphaFoldDB" id="A0A813USU7"/>
<accession>A0A813USU7</accession>
<dbReference type="Proteomes" id="UP000663889">
    <property type="component" value="Unassembled WGS sequence"/>
</dbReference>
<gene>
    <name evidence="1" type="ORF">SEV965_LOCUS1959</name>
</gene>
<proteinExistence type="predicted"/>
<dbReference type="EMBL" id="CAJNOU010000041">
    <property type="protein sequence ID" value="CAF0827847.1"/>
    <property type="molecule type" value="Genomic_DNA"/>
</dbReference>
<organism evidence="1 2">
    <name type="scientific">Rotaria sordida</name>
    <dbReference type="NCBI Taxonomy" id="392033"/>
    <lineage>
        <taxon>Eukaryota</taxon>
        <taxon>Metazoa</taxon>
        <taxon>Spiralia</taxon>
        <taxon>Gnathifera</taxon>
        <taxon>Rotifera</taxon>
        <taxon>Eurotatoria</taxon>
        <taxon>Bdelloidea</taxon>
        <taxon>Philodinida</taxon>
        <taxon>Philodinidae</taxon>
        <taxon>Rotaria</taxon>
    </lineage>
</organism>
<comment type="caution">
    <text evidence="1">The sequence shown here is derived from an EMBL/GenBank/DDBJ whole genome shotgun (WGS) entry which is preliminary data.</text>
</comment>
<reference evidence="1" key="1">
    <citation type="submission" date="2021-02" db="EMBL/GenBank/DDBJ databases">
        <authorList>
            <person name="Nowell W R."/>
        </authorList>
    </citation>
    <scope>NUCLEOTIDE SEQUENCE</scope>
</reference>
<evidence type="ECO:0000313" key="2">
    <source>
        <dbReference type="Proteomes" id="UP000663889"/>
    </source>
</evidence>